<evidence type="ECO:0000256" key="8">
    <source>
        <dbReference type="RuleBase" id="RU363032"/>
    </source>
</evidence>
<feature type="domain" description="ABC transmembrane type-1" evidence="9">
    <location>
        <begin position="69"/>
        <end position="258"/>
    </location>
</feature>
<feature type="transmembrane region" description="Helical" evidence="8">
    <location>
        <begin position="182"/>
        <end position="204"/>
    </location>
</feature>
<dbReference type="OrthoDB" id="11163at2157"/>
<dbReference type="SUPFAM" id="SSF161098">
    <property type="entry name" value="MetI-like"/>
    <property type="match status" value="1"/>
</dbReference>
<feature type="transmembrane region" description="Helical" evidence="8">
    <location>
        <begin position="239"/>
        <end position="258"/>
    </location>
</feature>
<dbReference type="PROSITE" id="PS50928">
    <property type="entry name" value="ABC_TM1"/>
    <property type="match status" value="1"/>
</dbReference>
<dbReference type="RefSeq" id="WP_157688389.1">
    <property type="nucleotide sequence ID" value="NZ_CP034345.1"/>
</dbReference>
<dbReference type="CDD" id="cd06261">
    <property type="entry name" value="TM_PBP2"/>
    <property type="match status" value="1"/>
</dbReference>
<comment type="similarity">
    <text evidence="8">Belongs to the binding-protein-dependent transport system permease family.</text>
</comment>
<dbReference type="GeneID" id="43368829"/>
<dbReference type="PANTHER" id="PTHR43357">
    <property type="entry name" value="INNER MEMBRANE ABC TRANSPORTER PERMEASE PROTEIN YDCV"/>
    <property type="match status" value="1"/>
</dbReference>
<dbReference type="GO" id="GO:0055085">
    <property type="term" value="P:transmembrane transport"/>
    <property type="evidence" value="ECO:0007669"/>
    <property type="project" value="InterPro"/>
</dbReference>
<evidence type="ECO:0000256" key="1">
    <source>
        <dbReference type="ARBA" id="ARBA00004429"/>
    </source>
</evidence>
<protein>
    <submittedName>
        <fullName evidence="10">ABC transporter permease</fullName>
    </submittedName>
</protein>
<evidence type="ECO:0000256" key="4">
    <source>
        <dbReference type="ARBA" id="ARBA00022519"/>
    </source>
</evidence>
<dbReference type="Gene3D" id="1.10.3720.10">
    <property type="entry name" value="MetI-like"/>
    <property type="match status" value="1"/>
</dbReference>
<dbReference type="InterPro" id="IPR035906">
    <property type="entry name" value="MetI-like_sf"/>
</dbReference>
<dbReference type="Pfam" id="PF00528">
    <property type="entry name" value="BPD_transp_1"/>
    <property type="match status" value="1"/>
</dbReference>
<accession>A0A6B9F495</accession>
<feature type="transmembrane region" description="Helical" evidence="8">
    <location>
        <begin position="73"/>
        <end position="95"/>
    </location>
</feature>
<proteinExistence type="inferred from homology"/>
<evidence type="ECO:0000313" key="11">
    <source>
        <dbReference type="Proteomes" id="UP000428325"/>
    </source>
</evidence>
<evidence type="ECO:0000256" key="5">
    <source>
        <dbReference type="ARBA" id="ARBA00022692"/>
    </source>
</evidence>
<dbReference type="KEGG" id="hra:EI982_04820"/>
<feature type="transmembrane region" description="Helical" evidence="8">
    <location>
        <begin position="20"/>
        <end position="39"/>
    </location>
</feature>
<organism evidence="10 11">
    <name type="scientific">Haloplanus rallus</name>
    <dbReference type="NCBI Taxonomy" id="1816183"/>
    <lineage>
        <taxon>Archaea</taxon>
        <taxon>Methanobacteriati</taxon>
        <taxon>Methanobacteriota</taxon>
        <taxon>Stenosarchaea group</taxon>
        <taxon>Halobacteria</taxon>
        <taxon>Halobacteriales</taxon>
        <taxon>Haloferacaceae</taxon>
        <taxon>Haloplanus</taxon>
    </lineage>
</organism>
<keyword evidence="3" id="KW-1003">Cell membrane</keyword>
<comment type="subcellular location">
    <subcellularLocation>
        <location evidence="1">Cell inner membrane</location>
        <topology evidence="1">Multi-pass membrane protein</topology>
    </subcellularLocation>
    <subcellularLocation>
        <location evidence="8">Cell membrane</location>
        <topology evidence="8">Multi-pass membrane protein</topology>
    </subcellularLocation>
</comment>
<name>A0A6B9F495_9EURY</name>
<feature type="transmembrane region" description="Helical" evidence="8">
    <location>
        <begin position="107"/>
        <end position="130"/>
    </location>
</feature>
<dbReference type="AlphaFoldDB" id="A0A6B9F495"/>
<gene>
    <name evidence="10" type="ORF">EI982_04820</name>
</gene>
<evidence type="ECO:0000256" key="2">
    <source>
        <dbReference type="ARBA" id="ARBA00022448"/>
    </source>
</evidence>
<keyword evidence="11" id="KW-1185">Reference proteome</keyword>
<evidence type="ECO:0000256" key="6">
    <source>
        <dbReference type="ARBA" id="ARBA00022989"/>
    </source>
</evidence>
<keyword evidence="4" id="KW-0997">Cell inner membrane</keyword>
<sequence>MVATTGRDRLLSRALSGWTVLVLAFLWIPLVFIVALSVAENASTLFPFEGVTLAHYRATLGDEELLRSVANSFTVATLAAVVATLTGVPGSVALVRYDFPLADVFRVGVVLPMVVPGVILGIGLLMYFRSVLGVTPGFVPTVLTHAVYGLPFVVLLVSARLAAFDESLEEAARDLGASPLEAFWDVTLPQVVSAVAAGFLFAWIRSFEEFVRAYFVSGTMDVLTTSMYAMLAYGTAPKLNVIATLVLFVLALVLAVAMNVGDVVAAVTAGE</sequence>
<dbReference type="EMBL" id="CP034345">
    <property type="protein sequence ID" value="QGX94152.1"/>
    <property type="molecule type" value="Genomic_DNA"/>
</dbReference>
<keyword evidence="6 8" id="KW-1133">Transmembrane helix</keyword>
<keyword evidence="2 8" id="KW-0813">Transport</keyword>
<dbReference type="GO" id="GO:0005886">
    <property type="term" value="C:plasma membrane"/>
    <property type="evidence" value="ECO:0007669"/>
    <property type="project" value="UniProtKB-SubCell"/>
</dbReference>
<evidence type="ECO:0000259" key="9">
    <source>
        <dbReference type="PROSITE" id="PS50928"/>
    </source>
</evidence>
<dbReference type="InterPro" id="IPR000515">
    <property type="entry name" value="MetI-like"/>
</dbReference>
<dbReference type="Proteomes" id="UP000428325">
    <property type="component" value="Chromosome"/>
</dbReference>
<feature type="transmembrane region" description="Helical" evidence="8">
    <location>
        <begin position="142"/>
        <end position="162"/>
    </location>
</feature>
<dbReference type="PANTHER" id="PTHR43357:SF4">
    <property type="entry name" value="INNER MEMBRANE ABC TRANSPORTER PERMEASE PROTEIN YDCV"/>
    <property type="match status" value="1"/>
</dbReference>
<reference evidence="10 11" key="1">
    <citation type="submission" date="2018-12" db="EMBL/GenBank/DDBJ databases">
        <title>Complete genome sequence of Haloplanus rallus MBLA0036.</title>
        <authorList>
            <person name="Nam Y.-d."/>
            <person name="Kang J."/>
            <person name="Chung W.-H."/>
            <person name="Park Y.S."/>
        </authorList>
    </citation>
    <scope>NUCLEOTIDE SEQUENCE [LARGE SCALE GENOMIC DNA]</scope>
    <source>
        <strain evidence="10 11">MBLA0036</strain>
    </source>
</reference>
<evidence type="ECO:0000256" key="3">
    <source>
        <dbReference type="ARBA" id="ARBA00022475"/>
    </source>
</evidence>
<keyword evidence="7 8" id="KW-0472">Membrane</keyword>
<evidence type="ECO:0000256" key="7">
    <source>
        <dbReference type="ARBA" id="ARBA00023136"/>
    </source>
</evidence>
<evidence type="ECO:0000313" key="10">
    <source>
        <dbReference type="EMBL" id="QGX94152.1"/>
    </source>
</evidence>
<keyword evidence="5 8" id="KW-0812">Transmembrane</keyword>
<feature type="transmembrane region" description="Helical" evidence="8">
    <location>
        <begin position="210"/>
        <end position="232"/>
    </location>
</feature>